<evidence type="ECO:0000313" key="1">
    <source>
        <dbReference type="EMBL" id="KAK5110287.1"/>
    </source>
</evidence>
<protein>
    <submittedName>
        <fullName evidence="1">Uncharacterized protein</fullName>
    </submittedName>
</protein>
<accession>A0AAN7YQ55</accession>
<evidence type="ECO:0000313" key="2">
    <source>
        <dbReference type="Proteomes" id="UP001310890"/>
    </source>
</evidence>
<proteinExistence type="predicted"/>
<comment type="caution">
    <text evidence="1">The sequence shown here is derived from an EMBL/GenBank/DDBJ whole genome shotgun (WGS) entry which is preliminary data.</text>
</comment>
<gene>
    <name evidence="1" type="ORF">LTR62_006140</name>
</gene>
<sequence length="148" mass="16475">MTTSQASDSMTRTTLTGKPIAYNHDSLSNVMTSDGGFSSAGANLLPPGYTDDSVVHIPIKMSDIQGQHPVQPQVEKKRSLFRKLSNAVSIKQSSAEEFKVVTMRRGDYLKYWAKGEDGKFLPSVVEPLEGRRKWVERQLEFVGDVRKA</sequence>
<reference evidence="1" key="1">
    <citation type="submission" date="2023-08" db="EMBL/GenBank/DDBJ databases">
        <title>Black Yeasts Isolated from many extreme environments.</title>
        <authorList>
            <person name="Coleine C."/>
            <person name="Stajich J.E."/>
            <person name="Selbmann L."/>
        </authorList>
    </citation>
    <scope>NUCLEOTIDE SEQUENCE</scope>
    <source>
        <strain evidence="1">CCFEE 5401</strain>
    </source>
</reference>
<dbReference type="AlphaFoldDB" id="A0AAN7YQ55"/>
<name>A0AAN7YQ55_9PEZI</name>
<dbReference type="Proteomes" id="UP001310890">
    <property type="component" value="Unassembled WGS sequence"/>
</dbReference>
<dbReference type="EMBL" id="JAVRRL010000051">
    <property type="protein sequence ID" value="KAK5110287.1"/>
    <property type="molecule type" value="Genomic_DNA"/>
</dbReference>
<organism evidence="1 2">
    <name type="scientific">Meristemomyces frigidus</name>
    <dbReference type="NCBI Taxonomy" id="1508187"/>
    <lineage>
        <taxon>Eukaryota</taxon>
        <taxon>Fungi</taxon>
        <taxon>Dikarya</taxon>
        <taxon>Ascomycota</taxon>
        <taxon>Pezizomycotina</taxon>
        <taxon>Dothideomycetes</taxon>
        <taxon>Dothideomycetidae</taxon>
        <taxon>Mycosphaerellales</taxon>
        <taxon>Teratosphaeriaceae</taxon>
        <taxon>Meristemomyces</taxon>
    </lineage>
</organism>